<dbReference type="InterPro" id="IPR023393">
    <property type="entry name" value="START-like_dom_sf"/>
</dbReference>
<dbReference type="STRING" id="1470434.AZF00_10410"/>
<dbReference type="SUPFAM" id="SSF55961">
    <property type="entry name" value="Bet v1-like"/>
    <property type="match status" value="1"/>
</dbReference>
<dbReference type="Proteomes" id="UP000074119">
    <property type="component" value="Chromosome"/>
</dbReference>
<evidence type="ECO:0000313" key="3">
    <source>
        <dbReference type="EMBL" id="AMO68683.1"/>
    </source>
</evidence>
<reference evidence="3 4" key="1">
    <citation type="submission" date="2015-12" db="EMBL/GenBank/DDBJ databases">
        <authorList>
            <person name="Shamseldin A."/>
            <person name="Moawad H."/>
            <person name="Abd El-Rahim W.M."/>
            <person name="Sadowsky M.J."/>
        </authorList>
    </citation>
    <scope>NUCLEOTIDE SEQUENCE [LARGE SCALE GENOMIC DNA]</scope>
    <source>
        <strain evidence="3 4">SM2</strain>
    </source>
</reference>
<comment type="similarity">
    <text evidence="1">Belongs to the AHA1 family.</text>
</comment>
<evidence type="ECO:0000313" key="4">
    <source>
        <dbReference type="Proteomes" id="UP000074119"/>
    </source>
</evidence>
<dbReference type="AlphaFoldDB" id="A0A127M5Z1"/>
<dbReference type="Pfam" id="PF08327">
    <property type="entry name" value="AHSA1"/>
    <property type="match status" value="1"/>
</dbReference>
<dbReference type="EMBL" id="CP014544">
    <property type="protein sequence ID" value="AMO68683.1"/>
    <property type="molecule type" value="Genomic_DNA"/>
</dbReference>
<organism evidence="3 4">
    <name type="scientific">Zhongshania aliphaticivorans</name>
    <dbReference type="NCBI Taxonomy" id="1470434"/>
    <lineage>
        <taxon>Bacteria</taxon>
        <taxon>Pseudomonadati</taxon>
        <taxon>Pseudomonadota</taxon>
        <taxon>Gammaproteobacteria</taxon>
        <taxon>Cellvibrionales</taxon>
        <taxon>Spongiibacteraceae</taxon>
        <taxon>Zhongshania</taxon>
    </lineage>
</organism>
<name>A0A127M5Z1_9GAMM</name>
<evidence type="ECO:0000259" key="2">
    <source>
        <dbReference type="Pfam" id="PF08327"/>
    </source>
</evidence>
<sequence length="153" mass="17399">MSQPPFELSVSRFIDAPPDTVWQVMIERLPEWWCPKPWRTEVIDLDWRAGGRAALAMCGPDGERELTEGVVLEFTPGVRFVFTDALTVDWQPRDAFMIGFLEISAQGQGTRYTASARHWNEAAMKRHEEMGFVEGWTVVAEQLAALAEAWARD</sequence>
<accession>A0A127M5Z1</accession>
<protein>
    <submittedName>
        <fullName evidence="3">ATPase</fullName>
    </submittedName>
</protein>
<evidence type="ECO:0000256" key="1">
    <source>
        <dbReference type="ARBA" id="ARBA00006817"/>
    </source>
</evidence>
<dbReference type="RefSeq" id="WP_008249706.1">
    <property type="nucleotide sequence ID" value="NZ_CP014544.1"/>
</dbReference>
<proteinExistence type="inferred from homology"/>
<dbReference type="Gene3D" id="3.30.530.20">
    <property type="match status" value="1"/>
</dbReference>
<gene>
    <name evidence="3" type="ORF">AZF00_10410</name>
</gene>
<dbReference type="KEGG" id="zal:AZF00_10410"/>
<feature type="domain" description="Activator of Hsp90 ATPase homologue 1/2-like C-terminal" evidence="2">
    <location>
        <begin position="15"/>
        <end position="148"/>
    </location>
</feature>
<dbReference type="InterPro" id="IPR013538">
    <property type="entry name" value="ASHA1/2-like_C"/>
</dbReference>